<dbReference type="SMART" id="SM00248">
    <property type="entry name" value="ANK"/>
    <property type="match status" value="5"/>
</dbReference>
<proteinExistence type="predicted"/>
<organism evidence="4 5">
    <name type="scientific">Jimgerdemannia flammicorona</name>
    <dbReference type="NCBI Taxonomy" id="994334"/>
    <lineage>
        <taxon>Eukaryota</taxon>
        <taxon>Fungi</taxon>
        <taxon>Fungi incertae sedis</taxon>
        <taxon>Mucoromycota</taxon>
        <taxon>Mucoromycotina</taxon>
        <taxon>Endogonomycetes</taxon>
        <taxon>Endogonales</taxon>
        <taxon>Endogonaceae</taxon>
        <taxon>Jimgerdemannia</taxon>
    </lineage>
</organism>
<dbReference type="InterPro" id="IPR002110">
    <property type="entry name" value="Ankyrin_rpt"/>
</dbReference>
<name>A0A433DLL7_9FUNG</name>
<dbReference type="SUPFAM" id="SSF48403">
    <property type="entry name" value="Ankyrin repeat"/>
    <property type="match status" value="1"/>
</dbReference>
<dbReference type="InterPro" id="IPR051637">
    <property type="entry name" value="Ank_repeat_dom-contain_49"/>
</dbReference>
<sequence length="184" mass="20065">MAANLKERTPLHSAVNYGHVEVVKQLLHKNADVNSSHVEIAKLVLTRAPDDGNSPLHLALYVDLAKLLDKGADVHAENDPIALDLAEGLGHAVFAELLLEQDADVNAKEDDDRTPLHWSQNGHVERLKLLTRAPTKATSWSQKLIGSGAKVNAKNNRNFTPLSLATTCYHDEIAKLLIDNGGSY</sequence>
<keyword evidence="1" id="KW-0677">Repeat</keyword>
<dbReference type="PANTHER" id="PTHR24180">
    <property type="entry name" value="CYCLIN-DEPENDENT KINASE INHIBITOR 2C-RELATED"/>
    <property type="match status" value="1"/>
</dbReference>
<feature type="repeat" description="ANK" evidence="3">
    <location>
        <begin position="6"/>
        <end position="38"/>
    </location>
</feature>
<dbReference type="PANTHER" id="PTHR24180:SF45">
    <property type="entry name" value="POLY [ADP-RIBOSE] POLYMERASE TANKYRASE"/>
    <property type="match status" value="1"/>
</dbReference>
<evidence type="ECO:0000313" key="5">
    <source>
        <dbReference type="Proteomes" id="UP000268093"/>
    </source>
</evidence>
<dbReference type="Proteomes" id="UP000268093">
    <property type="component" value="Unassembled WGS sequence"/>
</dbReference>
<reference evidence="4 5" key="1">
    <citation type="journal article" date="2018" name="New Phytol.">
        <title>Phylogenomics of Endogonaceae and evolution of mycorrhizas within Mucoromycota.</title>
        <authorList>
            <person name="Chang Y."/>
            <person name="Desiro A."/>
            <person name="Na H."/>
            <person name="Sandor L."/>
            <person name="Lipzen A."/>
            <person name="Clum A."/>
            <person name="Barry K."/>
            <person name="Grigoriev I.V."/>
            <person name="Martin F.M."/>
            <person name="Stajich J.E."/>
            <person name="Smith M.E."/>
            <person name="Bonito G."/>
            <person name="Spatafora J.W."/>
        </authorList>
    </citation>
    <scope>NUCLEOTIDE SEQUENCE [LARGE SCALE GENOMIC DNA]</scope>
    <source>
        <strain evidence="4 5">GMNB39</strain>
    </source>
</reference>
<dbReference type="PRINTS" id="PR01415">
    <property type="entry name" value="ANKYRIN"/>
</dbReference>
<dbReference type="Pfam" id="PF00023">
    <property type="entry name" value="Ank"/>
    <property type="match status" value="2"/>
</dbReference>
<evidence type="ECO:0000313" key="4">
    <source>
        <dbReference type="EMBL" id="RUP51596.1"/>
    </source>
</evidence>
<comment type="caution">
    <text evidence="4">The sequence shown here is derived from an EMBL/GenBank/DDBJ whole genome shotgun (WGS) entry which is preliminary data.</text>
</comment>
<protein>
    <submittedName>
        <fullName evidence="4">Ankyrin repeat-containing domain protein</fullName>
    </submittedName>
</protein>
<evidence type="ECO:0000256" key="3">
    <source>
        <dbReference type="PROSITE-ProRule" id="PRU00023"/>
    </source>
</evidence>
<dbReference type="Pfam" id="PF13637">
    <property type="entry name" value="Ank_4"/>
    <property type="match status" value="1"/>
</dbReference>
<dbReference type="PROSITE" id="PS50297">
    <property type="entry name" value="ANK_REP_REGION"/>
    <property type="match status" value="1"/>
</dbReference>
<dbReference type="PROSITE" id="PS50088">
    <property type="entry name" value="ANK_REPEAT"/>
    <property type="match status" value="1"/>
</dbReference>
<gene>
    <name evidence="4" type="ORF">BC936DRAFT_147201</name>
</gene>
<dbReference type="AlphaFoldDB" id="A0A433DLL7"/>
<keyword evidence="2 3" id="KW-0040">ANK repeat</keyword>
<accession>A0A433DLL7</accession>
<evidence type="ECO:0000256" key="2">
    <source>
        <dbReference type="ARBA" id="ARBA00023043"/>
    </source>
</evidence>
<dbReference type="Gene3D" id="1.25.40.20">
    <property type="entry name" value="Ankyrin repeat-containing domain"/>
    <property type="match status" value="3"/>
</dbReference>
<keyword evidence="5" id="KW-1185">Reference proteome</keyword>
<evidence type="ECO:0000256" key="1">
    <source>
        <dbReference type="ARBA" id="ARBA00022737"/>
    </source>
</evidence>
<dbReference type="InterPro" id="IPR036770">
    <property type="entry name" value="Ankyrin_rpt-contain_sf"/>
</dbReference>
<dbReference type="OrthoDB" id="194358at2759"/>
<dbReference type="EMBL" id="RBNI01000614">
    <property type="protein sequence ID" value="RUP51596.1"/>
    <property type="molecule type" value="Genomic_DNA"/>
</dbReference>